<dbReference type="InterPro" id="IPR002104">
    <property type="entry name" value="Integrase_catalytic"/>
</dbReference>
<sequence>MQLYRPDGGRKYLNAEERQRFLDAAHSMDGRTRSLCQTLLYTGCRISEALALTPASIQASIGVVSIRSLKKRDRFVVREVPVPTSLIAELEDTHHIALIQQDRSLATTTRLWPWSRTTAWGRVKHAMSEAGIAGPHASPKGLRHSFGVHAVQSGVPLNLVQRWLGHANMTTTAIYADVVGNEEIAIAERMWSKN</sequence>
<dbReference type="CDD" id="cd00397">
    <property type="entry name" value="DNA_BRE_C"/>
    <property type="match status" value="1"/>
</dbReference>
<evidence type="ECO:0000259" key="5">
    <source>
        <dbReference type="PROSITE" id="PS51898"/>
    </source>
</evidence>
<keyword evidence="7" id="KW-1185">Reference proteome</keyword>
<evidence type="ECO:0000313" key="6">
    <source>
        <dbReference type="EMBL" id="RAI26283.1"/>
    </source>
</evidence>
<dbReference type="EMBL" id="NPEV01000033">
    <property type="protein sequence ID" value="RAI26283.1"/>
    <property type="molecule type" value="Genomic_DNA"/>
</dbReference>
<dbReference type="InterPro" id="IPR013762">
    <property type="entry name" value="Integrase-like_cat_sf"/>
</dbReference>
<feature type="domain" description="Tyr recombinase" evidence="5">
    <location>
        <begin position="8"/>
        <end position="188"/>
    </location>
</feature>
<evidence type="ECO:0000256" key="1">
    <source>
        <dbReference type="ARBA" id="ARBA00008857"/>
    </source>
</evidence>
<protein>
    <submittedName>
        <fullName evidence="6">Integrase</fullName>
    </submittedName>
</protein>
<dbReference type="AlphaFoldDB" id="A0A327JLR6"/>
<dbReference type="PANTHER" id="PTHR30349">
    <property type="entry name" value="PHAGE INTEGRASE-RELATED"/>
    <property type="match status" value="1"/>
</dbReference>
<dbReference type="GO" id="GO:0003677">
    <property type="term" value="F:DNA binding"/>
    <property type="evidence" value="ECO:0007669"/>
    <property type="project" value="UniProtKB-KW"/>
</dbReference>
<evidence type="ECO:0000256" key="3">
    <source>
        <dbReference type="ARBA" id="ARBA00023125"/>
    </source>
</evidence>
<dbReference type="Proteomes" id="UP000249299">
    <property type="component" value="Unassembled WGS sequence"/>
</dbReference>
<gene>
    <name evidence="6" type="ORF">CH339_14830</name>
</gene>
<reference evidence="6 7" key="1">
    <citation type="submission" date="2017-07" db="EMBL/GenBank/DDBJ databases">
        <title>Draft Genome Sequences of Select Purple Nonsulfur Bacteria.</title>
        <authorList>
            <person name="Lasarre B."/>
            <person name="Mckinlay J.B."/>
        </authorList>
    </citation>
    <scope>NUCLEOTIDE SEQUENCE [LARGE SCALE GENOMIC DNA]</scope>
    <source>
        <strain evidence="6 7">DSM 11290</strain>
    </source>
</reference>
<keyword evidence="2" id="KW-0229">DNA integration</keyword>
<dbReference type="SUPFAM" id="SSF56349">
    <property type="entry name" value="DNA breaking-rejoining enzymes"/>
    <property type="match status" value="1"/>
</dbReference>
<keyword evidence="4" id="KW-0233">DNA recombination</keyword>
<comment type="similarity">
    <text evidence="1">Belongs to the 'phage' integrase family.</text>
</comment>
<keyword evidence="3" id="KW-0238">DNA-binding</keyword>
<dbReference type="Gene3D" id="1.10.443.10">
    <property type="entry name" value="Intergrase catalytic core"/>
    <property type="match status" value="1"/>
</dbReference>
<comment type="caution">
    <text evidence="6">The sequence shown here is derived from an EMBL/GenBank/DDBJ whole genome shotgun (WGS) entry which is preliminary data.</text>
</comment>
<dbReference type="PROSITE" id="PS51898">
    <property type="entry name" value="TYR_RECOMBINASE"/>
    <property type="match status" value="1"/>
</dbReference>
<dbReference type="InterPro" id="IPR011010">
    <property type="entry name" value="DNA_brk_join_enz"/>
</dbReference>
<dbReference type="PANTHER" id="PTHR30349:SF41">
    <property type="entry name" value="INTEGRASE_RECOMBINASE PROTEIN MJ0367-RELATED"/>
    <property type="match status" value="1"/>
</dbReference>
<dbReference type="GO" id="GO:0006310">
    <property type="term" value="P:DNA recombination"/>
    <property type="evidence" value="ECO:0007669"/>
    <property type="project" value="UniProtKB-KW"/>
</dbReference>
<accession>A0A327JLR6</accession>
<dbReference type="OrthoDB" id="9801717at2"/>
<dbReference type="Pfam" id="PF00589">
    <property type="entry name" value="Phage_integrase"/>
    <property type="match status" value="1"/>
</dbReference>
<organism evidence="6 7">
    <name type="scientific">Rhodobium orientis</name>
    <dbReference type="NCBI Taxonomy" id="34017"/>
    <lineage>
        <taxon>Bacteria</taxon>
        <taxon>Pseudomonadati</taxon>
        <taxon>Pseudomonadota</taxon>
        <taxon>Alphaproteobacteria</taxon>
        <taxon>Hyphomicrobiales</taxon>
        <taxon>Rhodobiaceae</taxon>
        <taxon>Rhodobium</taxon>
    </lineage>
</organism>
<dbReference type="GO" id="GO:0015074">
    <property type="term" value="P:DNA integration"/>
    <property type="evidence" value="ECO:0007669"/>
    <property type="project" value="UniProtKB-KW"/>
</dbReference>
<proteinExistence type="inferred from homology"/>
<dbReference type="InterPro" id="IPR050090">
    <property type="entry name" value="Tyrosine_recombinase_XerCD"/>
</dbReference>
<evidence type="ECO:0000256" key="4">
    <source>
        <dbReference type="ARBA" id="ARBA00023172"/>
    </source>
</evidence>
<name>A0A327JLR6_9HYPH</name>
<evidence type="ECO:0000256" key="2">
    <source>
        <dbReference type="ARBA" id="ARBA00022908"/>
    </source>
</evidence>
<evidence type="ECO:0000313" key="7">
    <source>
        <dbReference type="Proteomes" id="UP000249299"/>
    </source>
</evidence>